<dbReference type="InterPro" id="IPR000037">
    <property type="entry name" value="SsrA-bd_prot"/>
</dbReference>
<dbReference type="PROSITE" id="PS01317">
    <property type="entry name" value="SSRP"/>
    <property type="match status" value="1"/>
</dbReference>
<dbReference type="Gene3D" id="2.40.280.10">
    <property type="match status" value="1"/>
</dbReference>
<evidence type="ECO:0000256" key="3">
    <source>
        <dbReference type="HAMAP-Rule" id="MF_00023"/>
    </source>
</evidence>
<name>A0A2H0W2I1_9BACT</name>
<evidence type="ECO:0000256" key="1">
    <source>
        <dbReference type="ARBA" id="ARBA00022490"/>
    </source>
</evidence>
<dbReference type="AlphaFoldDB" id="A0A2H0W2I1"/>
<gene>
    <name evidence="3" type="primary">smpB</name>
    <name evidence="4" type="ORF">COT81_00475</name>
</gene>
<dbReference type="SUPFAM" id="SSF74982">
    <property type="entry name" value="Small protein B (SmpB)"/>
    <property type="match status" value="1"/>
</dbReference>
<proteinExistence type="inferred from homology"/>
<dbReference type="CDD" id="cd09294">
    <property type="entry name" value="SmpB"/>
    <property type="match status" value="1"/>
</dbReference>
<dbReference type="InterPro" id="IPR020081">
    <property type="entry name" value="SsrA-bd_prot_CS"/>
</dbReference>
<organism evidence="4 5">
    <name type="scientific">Candidatus Buchananbacteria bacterium CG10_big_fil_rev_8_21_14_0_10_42_9</name>
    <dbReference type="NCBI Taxonomy" id="1974526"/>
    <lineage>
        <taxon>Bacteria</taxon>
        <taxon>Candidatus Buchananiibacteriota</taxon>
    </lineage>
</organism>
<dbReference type="PANTHER" id="PTHR30308:SF2">
    <property type="entry name" value="SSRA-BINDING PROTEIN"/>
    <property type="match status" value="1"/>
</dbReference>
<protein>
    <recommendedName>
        <fullName evidence="3">SsrA-binding protein</fullName>
    </recommendedName>
    <alternativeName>
        <fullName evidence="3">Small protein B</fullName>
    </alternativeName>
</protein>
<evidence type="ECO:0000313" key="4">
    <source>
        <dbReference type="EMBL" id="PIS05558.1"/>
    </source>
</evidence>
<dbReference type="NCBIfam" id="TIGR00086">
    <property type="entry name" value="smpB"/>
    <property type="match status" value="1"/>
</dbReference>
<dbReference type="GO" id="GO:0070930">
    <property type="term" value="P:trans-translation-dependent protein tagging"/>
    <property type="evidence" value="ECO:0007669"/>
    <property type="project" value="TreeGrafter"/>
</dbReference>
<reference evidence="5" key="1">
    <citation type="submission" date="2017-09" db="EMBL/GenBank/DDBJ databases">
        <title>Depth-based differentiation of microbial function through sediment-hosted aquifers and enrichment of novel symbionts in the deep terrestrial subsurface.</title>
        <authorList>
            <person name="Probst A.J."/>
            <person name="Ladd B."/>
            <person name="Jarett J.K."/>
            <person name="Geller-Mcgrath D.E."/>
            <person name="Sieber C.M.K."/>
            <person name="Emerson J.B."/>
            <person name="Anantharaman K."/>
            <person name="Thomas B.C."/>
            <person name="Malmstrom R."/>
            <person name="Stieglmeier M."/>
            <person name="Klingl A."/>
            <person name="Woyke T."/>
            <person name="Ryan C.M."/>
            <person name="Banfield J.F."/>
        </authorList>
    </citation>
    <scope>NUCLEOTIDE SEQUENCE [LARGE SCALE GENOMIC DNA]</scope>
</reference>
<dbReference type="NCBIfam" id="NF003843">
    <property type="entry name" value="PRK05422.1"/>
    <property type="match status" value="1"/>
</dbReference>
<dbReference type="GO" id="GO:0003723">
    <property type="term" value="F:RNA binding"/>
    <property type="evidence" value="ECO:0007669"/>
    <property type="project" value="UniProtKB-UniRule"/>
</dbReference>
<dbReference type="HAMAP" id="MF_00023">
    <property type="entry name" value="SmpB"/>
    <property type="match status" value="1"/>
</dbReference>
<evidence type="ECO:0000256" key="2">
    <source>
        <dbReference type="ARBA" id="ARBA00022884"/>
    </source>
</evidence>
<comment type="subcellular location">
    <subcellularLocation>
        <location evidence="3">Cytoplasm</location>
    </subcellularLocation>
    <text evidence="3">The tmRNA-SmpB complex associates with stalled 70S ribosomes.</text>
</comment>
<comment type="similarity">
    <text evidence="3">Belongs to the SmpB family.</text>
</comment>
<dbReference type="GO" id="GO:0005829">
    <property type="term" value="C:cytosol"/>
    <property type="evidence" value="ECO:0007669"/>
    <property type="project" value="TreeGrafter"/>
</dbReference>
<comment type="caution">
    <text evidence="4">The sequence shown here is derived from an EMBL/GenBank/DDBJ whole genome shotgun (WGS) entry which is preliminary data.</text>
</comment>
<dbReference type="Pfam" id="PF01668">
    <property type="entry name" value="SmpB"/>
    <property type="match status" value="1"/>
</dbReference>
<dbReference type="GO" id="GO:0070929">
    <property type="term" value="P:trans-translation"/>
    <property type="evidence" value="ECO:0007669"/>
    <property type="project" value="UniProtKB-UniRule"/>
</dbReference>
<dbReference type="EMBL" id="PEZZ01000003">
    <property type="protein sequence ID" value="PIS05558.1"/>
    <property type="molecule type" value="Genomic_DNA"/>
</dbReference>
<evidence type="ECO:0000313" key="5">
    <source>
        <dbReference type="Proteomes" id="UP000230935"/>
    </source>
</evidence>
<comment type="function">
    <text evidence="3">Required for rescue of stalled ribosomes mediated by trans-translation. Binds to transfer-messenger RNA (tmRNA), required for stable association of tmRNA with ribosomes. tmRNA and SmpB together mimic tRNA shape, replacing the anticodon stem-loop with SmpB. tmRNA is encoded by the ssrA gene; the 2 termini fold to resemble tRNA(Ala) and it encodes a 'tag peptide', a short internal open reading frame. During trans-translation Ala-aminoacylated tmRNA acts like a tRNA, entering the A-site of stalled ribosomes, displacing the stalled mRNA. The ribosome then switches to translate the ORF on the tmRNA; the nascent peptide is terminated with the 'tag peptide' encoded by the tmRNA and targeted for degradation. The ribosome is freed to recommence translation, which seems to be the essential function of trans-translation.</text>
</comment>
<dbReference type="PANTHER" id="PTHR30308">
    <property type="entry name" value="TMRNA-BINDING COMPONENT OF TRANS-TRANSLATION TAGGING COMPLEX"/>
    <property type="match status" value="1"/>
</dbReference>
<keyword evidence="1 3" id="KW-0963">Cytoplasm</keyword>
<dbReference type="InterPro" id="IPR023620">
    <property type="entry name" value="SmpB"/>
</dbReference>
<sequence length="151" mass="17144">MPTLAKNKKGLFNYTVLEEFEAGIVLTGAEVKSVKAGRLSLVGSFVTINKKNDAWIKGLQINAYPPAVKTQTKYDPIRDRKLLLHDKEITHMQSTIRSGQGLTIIPTLVYTKGSLIKVKVAIARGKRRIDKRETIKKRETDRKIRQAMKRR</sequence>
<dbReference type="Proteomes" id="UP000230935">
    <property type="component" value="Unassembled WGS sequence"/>
</dbReference>
<keyword evidence="2 3" id="KW-0694">RNA-binding</keyword>
<accession>A0A2H0W2I1</accession>